<dbReference type="Proteomes" id="UP000193144">
    <property type="component" value="Unassembled WGS sequence"/>
</dbReference>
<evidence type="ECO:0000313" key="3">
    <source>
        <dbReference type="Proteomes" id="UP000193144"/>
    </source>
</evidence>
<keyword evidence="3" id="KW-1185">Reference proteome</keyword>
<dbReference type="AlphaFoldDB" id="A0A1Y1YNT5"/>
<sequence>MRQKRQGPFTDPPLRVDCTRHSKRRCCKVMPSRDVANTAENTKRKDGGRGQKESSQVPQQRSCRADRSELFSMHHSSYLMNSTHGLRTVTENITVLHVRWQVVTLKPMPPGSKGERGGSLASFVVVFGMGPSPFLRFASSPTRHQFSFVMSVVEPRVDGKGGSLGFAQAGGHRNCLGISSAETNLI</sequence>
<evidence type="ECO:0000256" key="1">
    <source>
        <dbReference type="SAM" id="MobiDB-lite"/>
    </source>
</evidence>
<accession>A0A1Y1YNT5</accession>
<proteinExistence type="predicted"/>
<reference evidence="2 3" key="1">
    <citation type="submission" date="2016-07" db="EMBL/GenBank/DDBJ databases">
        <title>Pervasive Adenine N6-methylation of Active Genes in Fungi.</title>
        <authorList>
            <consortium name="DOE Joint Genome Institute"/>
            <person name="Mondo S.J."/>
            <person name="Dannebaum R.O."/>
            <person name="Kuo R.C."/>
            <person name="Labutti K."/>
            <person name="Haridas S."/>
            <person name="Kuo A."/>
            <person name="Salamov A."/>
            <person name="Ahrendt S.R."/>
            <person name="Lipzen A."/>
            <person name="Sullivan W."/>
            <person name="Andreopoulos W.B."/>
            <person name="Clum A."/>
            <person name="Lindquist E."/>
            <person name="Daum C."/>
            <person name="Ramamoorthy G.K."/>
            <person name="Gryganskyi A."/>
            <person name="Culley D."/>
            <person name="Magnuson J.K."/>
            <person name="James T.Y."/>
            <person name="O'Malley M.A."/>
            <person name="Stajich J.E."/>
            <person name="Spatafora J.W."/>
            <person name="Visel A."/>
            <person name="Grigoriev I.V."/>
        </authorList>
    </citation>
    <scope>NUCLEOTIDE SEQUENCE [LARGE SCALE GENOMIC DNA]</scope>
    <source>
        <strain evidence="2 3">CBS 115471</strain>
    </source>
</reference>
<evidence type="ECO:0000313" key="2">
    <source>
        <dbReference type="EMBL" id="ORX99679.1"/>
    </source>
</evidence>
<dbReference type="EMBL" id="MCFA01000194">
    <property type="protein sequence ID" value="ORX99679.1"/>
    <property type="molecule type" value="Genomic_DNA"/>
</dbReference>
<comment type="caution">
    <text evidence="2">The sequence shown here is derived from an EMBL/GenBank/DDBJ whole genome shotgun (WGS) entry which is preliminary data.</text>
</comment>
<protein>
    <submittedName>
        <fullName evidence="2">Uncharacterized protein</fullName>
    </submittedName>
</protein>
<feature type="compositionally biased region" description="Basic and acidic residues" evidence="1">
    <location>
        <begin position="41"/>
        <end position="52"/>
    </location>
</feature>
<gene>
    <name evidence="2" type="ORF">BCR34DRAFT_123554</name>
</gene>
<feature type="region of interest" description="Disordered" evidence="1">
    <location>
        <begin position="29"/>
        <end position="63"/>
    </location>
</feature>
<feature type="compositionally biased region" description="Polar residues" evidence="1">
    <location>
        <begin position="53"/>
        <end position="62"/>
    </location>
</feature>
<organism evidence="2 3">
    <name type="scientific">Clohesyomyces aquaticus</name>
    <dbReference type="NCBI Taxonomy" id="1231657"/>
    <lineage>
        <taxon>Eukaryota</taxon>
        <taxon>Fungi</taxon>
        <taxon>Dikarya</taxon>
        <taxon>Ascomycota</taxon>
        <taxon>Pezizomycotina</taxon>
        <taxon>Dothideomycetes</taxon>
        <taxon>Pleosporomycetidae</taxon>
        <taxon>Pleosporales</taxon>
        <taxon>Lindgomycetaceae</taxon>
        <taxon>Clohesyomyces</taxon>
    </lineage>
</organism>
<name>A0A1Y1YNT5_9PLEO</name>